<organism evidence="1 2">
    <name type="scientific">Stylonychia lemnae</name>
    <name type="common">Ciliate</name>
    <dbReference type="NCBI Taxonomy" id="5949"/>
    <lineage>
        <taxon>Eukaryota</taxon>
        <taxon>Sar</taxon>
        <taxon>Alveolata</taxon>
        <taxon>Ciliophora</taxon>
        <taxon>Intramacronucleata</taxon>
        <taxon>Spirotrichea</taxon>
        <taxon>Stichotrichia</taxon>
        <taxon>Sporadotrichida</taxon>
        <taxon>Oxytrichidae</taxon>
        <taxon>Stylonychinae</taxon>
        <taxon>Stylonychia</taxon>
    </lineage>
</organism>
<keyword evidence="2" id="KW-1185">Reference proteome</keyword>
<name>A0A078B5R2_STYLE</name>
<dbReference type="EMBL" id="CCKQ01016962">
    <property type="protein sequence ID" value="CDW88853.1"/>
    <property type="molecule type" value="Genomic_DNA"/>
</dbReference>
<sequence length="242" mass="27276">MKKYICAAGVLFLSDVFCKQQANSFGKSELKTDKSIVKHKLLSIINDLDNQIEQVVEDLKKVSNLEKTLTRRSASVPKKVQSLFQDDEIEVESAPFRIWFEGSDALIGRPQYKIGKENDKYVVYPSDVQANKYQSLLDQQKYTYGFGDCSKGPCVQSMMARQNFPRINDGMIHLADCSKGPCVQSSLPLKHSQWADDRVIRIADCSKGPCVQSMMPRYNDGMIHLADCSKGPCVQKHDAKIQ</sequence>
<dbReference type="Proteomes" id="UP000039865">
    <property type="component" value="Unassembled WGS sequence"/>
</dbReference>
<gene>
    <name evidence="1" type="primary">Contig15886.g16934</name>
    <name evidence="1" type="ORF">STYLEM_17978</name>
</gene>
<protein>
    <submittedName>
        <fullName evidence="1">Uncharacterized protein</fullName>
    </submittedName>
</protein>
<reference evidence="1 2" key="1">
    <citation type="submission" date="2014-06" db="EMBL/GenBank/DDBJ databases">
        <authorList>
            <person name="Swart Estienne"/>
        </authorList>
    </citation>
    <scope>NUCLEOTIDE SEQUENCE [LARGE SCALE GENOMIC DNA]</scope>
    <source>
        <strain evidence="1 2">130c</strain>
    </source>
</reference>
<proteinExistence type="predicted"/>
<evidence type="ECO:0000313" key="1">
    <source>
        <dbReference type="EMBL" id="CDW88853.1"/>
    </source>
</evidence>
<dbReference type="InParanoid" id="A0A078B5R2"/>
<dbReference type="AlphaFoldDB" id="A0A078B5R2"/>
<accession>A0A078B5R2</accession>
<evidence type="ECO:0000313" key="2">
    <source>
        <dbReference type="Proteomes" id="UP000039865"/>
    </source>
</evidence>